<feature type="region of interest" description="Disordered" evidence="4">
    <location>
        <begin position="222"/>
        <end position="257"/>
    </location>
</feature>
<dbReference type="Gene3D" id="3.40.50.2300">
    <property type="match status" value="1"/>
</dbReference>
<evidence type="ECO:0000256" key="3">
    <source>
        <dbReference type="ARBA" id="ARBA00023163"/>
    </source>
</evidence>
<dbReference type="AlphaFoldDB" id="A0A7K1FVV4"/>
<evidence type="ECO:0000313" key="7">
    <source>
        <dbReference type="Proteomes" id="UP000460221"/>
    </source>
</evidence>
<dbReference type="PANTHER" id="PTHR44688:SF16">
    <property type="entry name" value="DNA-BINDING TRANSCRIPTIONAL ACTIVATOR DEVR_DOSR"/>
    <property type="match status" value="1"/>
</dbReference>
<name>A0A7K1FVV4_9ACTN</name>
<sequence>MATEPKVIIAGESHEVALVHEVLTAAGLTVAGHTDEESGVDPLGPSVPGAAIGVVAQTDAAHIPGRIMTLRADPRVSRIVVLSTDHDPESLIAAVGAGADGWIRPDMPAASLRRALLAIHDGESGFSRRHVGFLVDAIRLAGVIPPPDPTADLTPRERQIYSDLEAGRSTKEIAARLEVSEATVRWHSARLRRKVGVGANPTADMVGTDTADAADNDVAIGRRPPVHARGHGLPEQKRHEDLPSRPGHSSTRRDSANRWATLGRAELRVAMLVADGLTNQEIADRLFVSKHTVDSHLKHAFAKLQVRSRVDLTRLVLALDAAGPRI</sequence>
<evidence type="ECO:0000256" key="4">
    <source>
        <dbReference type="SAM" id="MobiDB-lite"/>
    </source>
</evidence>
<gene>
    <name evidence="6" type="ORF">GIS00_23700</name>
</gene>
<keyword evidence="7" id="KW-1185">Reference proteome</keyword>
<dbReference type="GO" id="GO:0003677">
    <property type="term" value="F:DNA binding"/>
    <property type="evidence" value="ECO:0007669"/>
    <property type="project" value="UniProtKB-KW"/>
</dbReference>
<dbReference type="RefSeq" id="WP_154770945.1">
    <property type="nucleotide sequence ID" value="NZ_WLYK01000012.1"/>
</dbReference>
<dbReference type="SMART" id="SM00421">
    <property type="entry name" value="HTH_LUXR"/>
    <property type="match status" value="2"/>
</dbReference>
<dbReference type="PROSITE" id="PS00622">
    <property type="entry name" value="HTH_LUXR_1"/>
    <property type="match status" value="2"/>
</dbReference>
<evidence type="ECO:0000259" key="5">
    <source>
        <dbReference type="PROSITE" id="PS50043"/>
    </source>
</evidence>
<dbReference type="Gene3D" id="1.10.10.10">
    <property type="entry name" value="Winged helix-like DNA-binding domain superfamily/Winged helix DNA-binding domain"/>
    <property type="match status" value="1"/>
</dbReference>
<dbReference type="Pfam" id="PF00196">
    <property type="entry name" value="GerE"/>
    <property type="match status" value="2"/>
</dbReference>
<protein>
    <recommendedName>
        <fullName evidence="5">HTH luxR-type domain-containing protein</fullName>
    </recommendedName>
</protein>
<dbReference type="GO" id="GO:0006355">
    <property type="term" value="P:regulation of DNA-templated transcription"/>
    <property type="evidence" value="ECO:0007669"/>
    <property type="project" value="InterPro"/>
</dbReference>
<dbReference type="CDD" id="cd06170">
    <property type="entry name" value="LuxR_C_like"/>
    <property type="match status" value="2"/>
</dbReference>
<evidence type="ECO:0000313" key="6">
    <source>
        <dbReference type="EMBL" id="MTD16944.1"/>
    </source>
</evidence>
<feature type="compositionally biased region" description="Basic and acidic residues" evidence="4">
    <location>
        <begin position="232"/>
        <end position="243"/>
    </location>
</feature>
<organism evidence="6 7">
    <name type="scientific">Nakamurella alba</name>
    <dbReference type="NCBI Taxonomy" id="2665158"/>
    <lineage>
        <taxon>Bacteria</taxon>
        <taxon>Bacillati</taxon>
        <taxon>Actinomycetota</taxon>
        <taxon>Actinomycetes</taxon>
        <taxon>Nakamurellales</taxon>
        <taxon>Nakamurellaceae</taxon>
        <taxon>Nakamurella</taxon>
    </lineage>
</organism>
<comment type="caution">
    <text evidence="6">The sequence shown here is derived from an EMBL/GenBank/DDBJ whole genome shotgun (WGS) entry which is preliminary data.</text>
</comment>
<dbReference type="SUPFAM" id="SSF46894">
    <property type="entry name" value="C-terminal effector domain of the bipartite response regulators"/>
    <property type="match status" value="2"/>
</dbReference>
<dbReference type="Proteomes" id="UP000460221">
    <property type="component" value="Unassembled WGS sequence"/>
</dbReference>
<dbReference type="InterPro" id="IPR016032">
    <property type="entry name" value="Sig_transdc_resp-reg_C-effctor"/>
</dbReference>
<dbReference type="PANTHER" id="PTHR44688">
    <property type="entry name" value="DNA-BINDING TRANSCRIPTIONAL ACTIVATOR DEVR_DOSR"/>
    <property type="match status" value="1"/>
</dbReference>
<keyword evidence="3" id="KW-0804">Transcription</keyword>
<feature type="domain" description="HTH luxR-type" evidence="5">
    <location>
        <begin position="146"/>
        <end position="211"/>
    </location>
</feature>
<feature type="domain" description="HTH luxR-type" evidence="5">
    <location>
        <begin position="255"/>
        <end position="320"/>
    </location>
</feature>
<evidence type="ECO:0000256" key="2">
    <source>
        <dbReference type="ARBA" id="ARBA00023125"/>
    </source>
</evidence>
<reference evidence="6 7" key="1">
    <citation type="submission" date="2019-11" db="EMBL/GenBank/DDBJ databases">
        <authorList>
            <person name="Jiang L.-Q."/>
        </authorList>
    </citation>
    <scope>NUCLEOTIDE SEQUENCE [LARGE SCALE GENOMIC DNA]</scope>
    <source>
        <strain evidence="6 7">YIM 132087</strain>
    </source>
</reference>
<keyword evidence="2" id="KW-0238">DNA-binding</keyword>
<dbReference type="EMBL" id="WLYK01000012">
    <property type="protein sequence ID" value="MTD16944.1"/>
    <property type="molecule type" value="Genomic_DNA"/>
</dbReference>
<evidence type="ECO:0000256" key="1">
    <source>
        <dbReference type="ARBA" id="ARBA00023015"/>
    </source>
</evidence>
<dbReference type="PRINTS" id="PR00038">
    <property type="entry name" value="HTHLUXR"/>
</dbReference>
<dbReference type="InterPro" id="IPR036388">
    <property type="entry name" value="WH-like_DNA-bd_sf"/>
</dbReference>
<accession>A0A7K1FVV4</accession>
<proteinExistence type="predicted"/>
<dbReference type="PROSITE" id="PS50043">
    <property type="entry name" value="HTH_LUXR_2"/>
    <property type="match status" value="2"/>
</dbReference>
<keyword evidence="1" id="KW-0805">Transcription regulation</keyword>
<dbReference type="InterPro" id="IPR000792">
    <property type="entry name" value="Tscrpt_reg_LuxR_C"/>
</dbReference>